<organism evidence="3 4">
    <name type="scientific">Neobacillus piezotolerans</name>
    <dbReference type="NCBI Taxonomy" id="2259171"/>
    <lineage>
        <taxon>Bacteria</taxon>
        <taxon>Bacillati</taxon>
        <taxon>Bacillota</taxon>
        <taxon>Bacilli</taxon>
        <taxon>Bacillales</taxon>
        <taxon>Bacillaceae</taxon>
        <taxon>Neobacillus</taxon>
    </lineage>
</organism>
<keyword evidence="3" id="KW-0269">Exonuclease</keyword>
<sequence length="407" mass="46161">MKKVSFIHAADLHLDSPMAGLRELPQPILKRLRESTFAALRKIVDAAISNDVDFVILAGDLYDGDDRSLKAQSRFRTEMERLLEKNIAVYAIHGNHDHLQGTWVKIAMPDNVHIFGTETGAVRHRAKSGAEVWIYGFSYPSRHVTEKRIHTYEKRIGGDFHIGILHGNDGSSSEHGNYCPFTVGELADKQFDYWALGHIHKRAVLSENPPIIYPGNIQGRNRKETGEKGCYLVQLGENGAQLDFIEAFDVIWKEAEISAKGARDFDSILRRCLDWKERLRNNGTGVLLSITLKDVNLEDGSEWDSLHGSLAELIQDGEEGESSFVWTHRVAIEEEASWKREELAAESDFYNELFQLAGKFDDINDVLEPLYGRLPGRKYLSRIEKDEGNRILAEAEHMLVHLLREKG</sequence>
<feature type="domain" description="Calcineurin-like phosphoesterase" evidence="2">
    <location>
        <begin position="6"/>
        <end position="201"/>
    </location>
</feature>
<evidence type="ECO:0000313" key="4">
    <source>
        <dbReference type="Proteomes" id="UP000257144"/>
    </source>
</evidence>
<dbReference type="OrthoDB" id="9773856at2"/>
<dbReference type="InterPro" id="IPR004843">
    <property type="entry name" value="Calcineurin-like_PHP"/>
</dbReference>
<dbReference type="PIRSF" id="PIRSF033091">
    <property type="entry name" value="Pesterase_YhaO"/>
    <property type="match status" value="1"/>
</dbReference>
<evidence type="ECO:0000256" key="1">
    <source>
        <dbReference type="ARBA" id="ARBA00022801"/>
    </source>
</evidence>
<reference evidence="3 4" key="1">
    <citation type="submission" date="2018-07" db="EMBL/GenBank/DDBJ databases">
        <title>Bacillus sp. YLB-04 draft genome sequence.</title>
        <authorList>
            <person name="Yu L."/>
            <person name="Tang X."/>
        </authorList>
    </citation>
    <scope>NUCLEOTIDE SEQUENCE [LARGE SCALE GENOMIC DNA]</scope>
    <source>
        <strain evidence="3 4">YLB-04</strain>
    </source>
</reference>
<keyword evidence="1" id="KW-0378">Hydrolase</keyword>
<proteinExistence type="predicted"/>
<dbReference type="RefSeq" id="WP_115453545.1">
    <property type="nucleotide sequence ID" value="NZ_QNQT01000011.1"/>
</dbReference>
<dbReference type="InterPro" id="IPR014576">
    <property type="entry name" value="Pesterase_YhaO"/>
</dbReference>
<dbReference type="InterPro" id="IPR041796">
    <property type="entry name" value="Mre11_N"/>
</dbReference>
<comment type="caution">
    <text evidence="3">The sequence shown here is derived from an EMBL/GenBank/DDBJ whole genome shotgun (WGS) entry which is preliminary data.</text>
</comment>
<keyword evidence="4" id="KW-1185">Reference proteome</keyword>
<gene>
    <name evidence="3" type="ORF">DRW41_18660</name>
</gene>
<dbReference type="PANTHER" id="PTHR30337">
    <property type="entry name" value="COMPONENT OF ATP-DEPENDENT DSDNA EXONUCLEASE"/>
    <property type="match status" value="1"/>
</dbReference>
<dbReference type="AlphaFoldDB" id="A0A3D8GLZ2"/>
<evidence type="ECO:0000259" key="2">
    <source>
        <dbReference type="Pfam" id="PF00149"/>
    </source>
</evidence>
<dbReference type="GO" id="GO:0004527">
    <property type="term" value="F:exonuclease activity"/>
    <property type="evidence" value="ECO:0007669"/>
    <property type="project" value="UniProtKB-KW"/>
</dbReference>
<dbReference type="SUPFAM" id="SSF56300">
    <property type="entry name" value="Metallo-dependent phosphatases"/>
    <property type="match status" value="1"/>
</dbReference>
<dbReference type="CDD" id="cd00840">
    <property type="entry name" value="MPP_Mre11_N"/>
    <property type="match status" value="1"/>
</dbReference>
<dbReference type="Gene3D" id="3.60.21.10">
    <property type="match status" value="1"/>
</dbReference>
<evidence type="ECO:0000313" key="3">
    <source>
        <dbReference type="EMBL" id="RDU35307.1"/>
    </source>
</evidence>
<dbReference type="InterPro" id="IPR029052">
    <property type="entry name" value="Metallo-depent_PP-like"/>
</dbReference>
<protein>
    <submittedName>
        <fullName evidence="3">DNA repair exonuclease</fullName>
    </submittedName>
</protein>
<name>A0A3D8GLZ2_9BACI</name>
<dbReference type="InterPro" id="IPR050535">
    <property type="entry name" value="DNA_Repair-Maintenance_Comp"/>
</dbReference>
<keyword evidence="3" id="KW-0540">Nuclease</keyword>
<dbReference type="PANTHER" id="PTHR30337:SF7">
    <property type="entry name" value="PHOSPHOESTERASE"/>
    <property type="match status" value="1"/>
</dbReference>
<accession>A0A3D8GLZ2</accession>
<dbReference type="EMBL" id="QNQT01000011">
    <property type="protein sequence ID" value="RDU35307.1"/>
    <property type="molecule type" value="Genomic_DNA"/>
</dbReference>
<dbReference type="Pfam" id="PF00149">
    <property type="entry name" value="Metallophos"/>
    <property type="match status" value="1"/>
</dbReference>
<dbReference type="Proteomes" id="UP000257144">
    <property type="component" value="Unassembled WGS sequence"/>
</dbReference>